<keyword evidence="1" id="KW-0472">Membrane</keyword>
<name>A0A345ZBJ5_9BACT</name>
<reference evidence="2 3" key="1">
    <citation type="submission" date="2017-12" db="EMBL/GenBank/DDBJ databases">
        <title>Chromulinavorax destructans is a abundant pathogen of dominant heterotrophic picoflagllates.</title>
        <authorList>
            <person name="Deeg C.M."/>
            <person name="Zimmer M."/>
            <person name="Suttle C.A."/>
        </authorList>
    </citation>
    <scope>NUCLEOTIDE SEQUENCE [LARGE SCALE GENOMIC DNA]</scope>
    <source>
        <strain evidence="2 3">SeV1</strain>
    </source>
</reference>
<dbReference type="AlphaFoldDB" id="A0A345ZBJ5"/>
<evidence type="ECO:0000256" key="1">
    <source>
        <dbReference type="SAM" id="Phobius"/>
    </source>
</evidence>
<gene>
    <name evidence="2" type="ORF">C0J27_02795</name>
</gene>
<proteinExistence type="predicted"/>
<evidence type="ECO:0000313" key="3">
    <source>
        <dbReference type="Proteomes" id="UP000254834"/>
    </source>
</evidence>
<dbReference type="RefSeq" id="WP_115585677.1">
    <property type="nucleotide sequence ID" value="NZ_CP025544.1"/>
</dbReference>
<sequence length="64" mass="7311">MNKNLSIVSILQTSWADLKKWKFTLFALTSIFIVVSILMTYICVACALLSKAYVFFGCLAFIFY</sequence>
<dbReference type="Proteomes" id="UP000254834">
    <property type="component" value="Chromosome"/>
</dbReference>
<keyword evidence="3" id="KW-1185">Reference proteome</keyword>
<accession>A0A345ZBJ5</accession>
<evidence type="ECO:0000313" key="2">
    <source>
        <dbReference type="EMBL" id="AXK60662.1"/>
    </source>
</evidence>
<keyword evidence="1" id="KW-0812">Transmembrane</keyword>
<keyword evidence="1" id="KW-1133">Transmembrane helix</keyword>
<dbReference type="EMBL" id="CP025544">
    <property type="protein sequence ID" value="AXK60662.1"/>
    <property type="molecule type" value="Genomic_DNA"/>
</dbReference>
<dbReference type="KEGG" id="cdes:C0J27_02795"/>
<organism evidence="2 3">
    <name type="scientific">Candidatus Chromulinivorax destructor</name>
    <dbReference type="NCBI Taxonomy" id="2066483"/>
    <lineage>
        <taxon>Bacteria</taxon>
        <taxon>Candidatus Babelota</taxon>
        <taxon>Candidatus Babeliae</taxon>
        <taxon>Candidatus Babeliales</taxon>
        <taxon>Candidatus Chromulinivoraceae</taxon>
        <taxon>Candidatus Chromulinivorax</taxon>
    </lineage>
</organism>
<feature type="transmembrane region" description="Helical" evidence="1">
    <location>
        <begin position="26"/>
        <end position="49"/>
    </location>
</feature>
<protein>
    <submittedName>
        <fullName evidence="2">Uncharacterized protein</fullName>
    </submittedName>
</protein>